<proteinExistence type="inferred from homology"/>
<evidence type="ECO:0000256" key="1">
    <source>
        <dbReference type="ARBA" id="ARBA00006497"/>
    </source>
</evidence>
<dbReference type="SUPFAM" id="SSF82171">
    <property type="entry name" value="DPP6 N-terminal domain-like"/>
    <property type="match status" value="1"/>
</dbReference>
<dbReference type="InterPro" id="IPR011333">
    <property type="entry name" value="SKP1/BTB/POZ_sf"/>
</dbReference>
<reference evidence="3 4" key="1">
    <citation type="submission" date="2014-10" db="EMBL/GenBank/DDBJ databases">
        <title>Pan-genome analysis of Brazilian lineage A amoebal mimiviruses.</title>
        <authorList>
            <person name="Assis F.L."/>
            <person name="Abrahao J.S."/>
            <person name="Kroon E.G."/>
            <person name="Dornas F.P."/>
            <person name="Andrade K.R."/>
            <person name="Borato P.V.M."/>
            <person name="Pilotto M.R."/>
            <person name="Benamar S."/>
            <person name="LaScola B."/>
            <person name="Colson P."/>
        </authorList>
    </citation>
    <scope>NUCLEOTIDE SEQUENCE [LARGE SCALE GENOMIC DNA]</scope>
    <source>
        <strain evidence="3 4">Oyster</strain>
    </source>
</reference>
<dbReference type="SUPFAM" id="SSF54695">
    <property type="entry name" value="POZ domain"/>
    <property type="match status" value="1"/>
</dbReference>
<accession>A0A0G2Y520</accession>
<organism evidence="3 4">
    <name type="scientific">Acanthamoeba polyphaga mimivirus</name>
    <name type="common">APMV</name>
    <dbReference type="NCBI Taxonomy" id="212035"/>
    <lineage>
        <taxon>Viruses</taxon>
        <taxon>Varidnaviria</taxon>
        <taxon>Bamfordvirae</taxon>
        <taxon>Nucleocytoviricota</taxon>
        <taxon>Megaviricetes</taxon>
        <taxon>Imitervirales</taxon>
        <taxon>Mimiviridae</taxon>
        <taxon>Megamimivirinae</taxon>
        <taxon>Mimivirus</taxon>
        <taxon>Mimivirus bradfordmassiliense</taxon>
    </lineage>
</organism>
<evidence type="ECO:0000259" key="2">
    <source>
        <dbReference type="PROSITE" id="PS50097"/>
    </source>
</evidence>
<evidence type="ECO:0000313" key="3">
    <source>
        <dbReference type="EMBL" id="AKI79619.1"/>
    </source>
</evidence>
<dbReference type="Pfam" id="PF00651">
    <property type="entry name" value="BTB"/>
    <property type="match status" value="1"/>
</dbReference>
<organismHost>
    <name type="scientific">Acanthamoeba polyphaga</name>
    <name type="common">Amoeba</name>
    <dbReference type="NCBI Taxonomy" id="5757"/>
</organismHost>
<dbReference type="Gene3D" id="3.30.710.10">
    <property type="entry name" value="Potassium Channel Kv1.1, Chain A"/>
    <property type="match status" value="1"/>
</dbReference>
<feature type="domain" description="BTB" evidence="2">
    <location>
        <begin position="13"/>
        <end position="83"/>
    </location>
</feature>
<dbReference type="InterPro" id="IPR000210">
    <property type="entry name" value="BTB/POZ_dom"/>
</dbReference>
<protein>
    <submittedName>
        <fullName evidence="3">PutativeBTB/POZ domain-containing protein</fullName>
    </submittedName>
</protein>
<comment type="similarity">
    <text evidence="1">Belongs to the mimivirus BTB/WD family.</text>
</comment>
<dbReference type="Proteomes" id="UP000241474">
    <property type="component" value="Segment"/>
</dbReference>
<evidence type="ECO:0000313" key="4">
    <source>
        <dbReference type="Proteomes" id="UP000241474"/>
    </source>
</evidence>
<name>A0A0G2Y520_MIMIV</name>
<dbReference type="PROSITE" id="PS50097">
    <property type="entry name" value="BTB"/>
    <property type="match status" value="1"/>
</dbReference>
<sequence>MDFKKVFELGKFSDLELILVDKTNSLSINVHKVILYSAIPYFTTMFDNFKEKDCPSIKMEVIDVVVVSDIIKSFYGIETNNDPDWEYLLKEYISLDYLQLSCTLPDNIKVPDECFETLLDLVEIIGYNSKTIDMLANNLPNDFNLSTLPIELLREIESRYYDFYTMIIDRDNRMYSFNMCRKKLLQVTNKKYDDMYYFSVNDNLVLKASDKKIYTCNLSTKILKEHKENISMTDFHHHHLGETDIFIPENEAFKENIKNRIQKYLNNSSSNDGITEIYYSPDLTQIAVIFMLYQEESGEMYWLFIYDCKSDKLKKIYFKFDRISNVLFVPDGVIFYTHCSQKIIAWSNNKFQDVCCSLKHVKQITYDLGDNLLILTHNKFIVYSLNNKCVVNQVNCVLDKIEFVSKEIIIGYHKFYTNKSCVTNTKIIMYNILTGNETNKINVDLEIYKLVVVPDKARTKQKLKEYIESISTERISS</sequence>
<dbReference type="EMBL" id="KM982401">
    <property type="protein sequence ID" value="AKI79619.1"/>
    <property type="molecule type" value="Genomic_DNA"/>
</dbReference>
<dbReference type="CDD" id="cd18186">
    <property type="entry name" value="BTB_POZ_ZBTB_KLHL-like"/>
    <property type="match status" value="1"/>
</dbReference>